<reference evidence="3" key="1">
    <citation type="journal article" date="2019" name="Int. J. Syst. Evol. Microbiol.">
        <title>The Global Catalogue of Microorganisms (GCM) 10K type strain sequencing project: providing services to taxonomists for standard genome sequencing and annotation.</title>
        <authorList>
            <consortium name="The Broad Institute Genomics Platform"/>
            <consortium name="The Broad Institute Genome Sequencing Center for Infectious Disease"/>
            <person name="Wu L."/>
            <person name="Ma J."/>
        </authorList>
    </citation>
    <scope>NUCLEOTIDE SEQUENCE [LARGE SCALE GENOMIC DNA]</scope>
    <source>
        <strain evidence="3">CGMCC 4.7405</strain>
    </source>
</reference>
<evidence type="ECO:0000313" key="2">
    <source>
        <dbReference type="EMBL" id="MFC3898932.1"/>
    </source>
</evidence>
<sequence>MDGLLKSFAQWLEKFLQEEGAVGFVKGLLGLVAFGAVLSTLFGSVAIRTTFVIGAIVLTLLLLGYLTGRVAKLDSESREYRALLSKYSYMLMELQPSQFDIKVWEQVAVIEANGDTQEFITVNAMIRNAEARFFRLRFGPGWNQPKSIQKLVNAKVRSLLVDGTMGPSFLVTSHWSADGKLDMVSHFHSPAEVDSEIRLKMEWTWPKKCVPLMVAKKPDPFTFYFRQPVERATYTIVLPPGVDVHWDVIALNRIRDDFEITRRTDAGRVEIKLAINNLPANRRAGMLLELQR</sequence>
<evidence type="ECO:0000313" key="3">
    <source>
        <dbReference type="Proteomes" id="UP001595690"/>
    </source>
</evidence>
<feature type="transmembrane region" description="Helical" evidence="1">
    <location>
        <begin position="51"/>
        <end position="71"/>
    </location>
</feature>
<comment type="caution">
    <text evidence="2">The sequence shown here is derived from an EMBL/GenBank/DDBJ whole genome shotgun (WGS) entry which is preliminary data.</text>
</comment>
<gene>
    <name evidence="2" type="ORF">ACFOWZ_46325</name>
</gene>
<keyword evidence="1" id="KW-1133">Transmembrane helix</keyword>
<evidence type="ECO:0000256" key="1">
    <source>
        <dbReference type="SAM" id="Phobius"/>
    </source>
</evidence>
<keyword evidence="1" id="KW-0812">Transmembrane</keyword>
<keyword evidence="1" id="KW-0472">Membrane</keyword>
<dbReference type="EMBL" id="JBHRZI010000057">
    <property type="protein sequence ID" value="MFC3898932.1"/>
    <property type="molecule type" value="Genomic_DNA"/>
</dbReference>
<proteinExistence type="predicted"/>
<feature type="transmembrane region" description="Helical" evidence="1">
    <location>
        <begin position="21"/>
        <end position="45"/>
    </location>
</feature>
<dbReference type="RefSeq" id="WP_382380810.1">
    <property type="nucleotide sequence ID" value="NZ_JBHRZI010000057.1"/>
</dbReference>
<name>A0ABV8CA76_9PSEU</name>
<accession>A0ABV8CA76</accession>
<dbReference type="Proteomes" id="UP001595690">
    <property type="component" value="Unassembled WGS sequence"/>
</dbReference>
<protein>
    <submittedName>
        <fullName evidence="2">Uncharacterized protein</fullName>
    </submittedName>
</protein>
<keyword evidence="3" id="KW-1185">Reference proteome</keyword>
<organism evidence="2 3">
    <name type="scientific">Lentzea rhizosphaerae</name>
    <dbReference type="NCBI Taxonomy" id="2041025"/>
    <lineage>
        <taxon>Bacteria</taxon>
        <taxon>Bacillati</taxon>
        <taxon>Actinomycetota</taxon>
        <taxon>Actinomycetes</taxon>
        <taxon>Pseudonocardiales</taxon>
        <taxon>Pseudonocardiaceae</taxon>
        <taxon>Lentzea</taxon>
    </lineage>
</organism>